<dbReference type="InterPro" id="IPR050904">
    <property type="entry name" value="Adhesion/Biosynth-related"/>
</dbReference>
<evidence type="ECO:0000256" key="1">
    <source>
        <dbReference type="SAM" id="MobiDB-lite"/>
    </source>
</evidence>
<evidence type="ECO:0000259" key="3">
    <source>
        <dbReference type="PROSITE" id="PS50213"/>
    </source>
</evidence>
<sequence length="410" mass="41457">MQLRNLLLVSFIAASAAQDINTIVQGLNSLGLTGFAGLIPTLNQSSIGQGLFRTLLSGGNFSLFIPNNNAISQVPANVASDADGLARIVSYHVVLGSFNDSSGGLTSETLPNVTIGRTLLNDSSLVELEGERSQVLVWGKSSEGTVRILNQSPNTTVSNTTNLGGFAIHTIDRVLTPPPVFSRALEAGNAATPSLSSNDILALLNNTQLTGADGNNVSYTSLLDGSAVRGYTFFVPNNAALQAAQSSLASLQGNATALQIVLGNHIINGSTLYSTTLTNTTSASGEPLTFSTNSSGTFVSSGNSASAQIVNTNILTKNGVLHIIDRVLANTESNPEAASSAFNEATSTAGQTSSATGPVGTTPTGPASGGGGDGDGNGNGGNGGNGAFSVHGQSSSVFLLVAITILAALM</sequence>
<dbReference type="SUPFAM" id="SSF82153">
    <property type="entry name" value="FAS1 domain"/>
    <property type="match status" value="2"/>
</dbReference>
<dbReference type="SMART" id="SM00554">
    <property type="entry name" value="FAS1"/>
    <property type="match status" value="2"/>
</dbReference>
<keyword evidence="2" id="KW-0732">Signal</keyword>
<organism evidence="4 5">
    <name type="scientific">Marasmius tenuissimus</name>
    <dbReference type="NCBI Taxonomy" id="585030"/>
    <lineage>
        <taxon>Eukaryota</taxon>
        <taxon>Fungi</taxon>
        <taxon>Dikarya</taxon>
        <taxon>Basidiomycota</taxon>
        <taxon>Agaricomycotina</taxon>
        <taxon>Agaricomycetes</taxon>
        <taxon>Agaricomycetidae</taxon>
        <taxon>Agaricales</taxon>
        <taxon>Marasmiineae</taxon>
        <taxon>Marasmiaceae</taxon>
        <taxon>Marasmius</taxon>
    </lineage>
</organism>
<dbReference type="InterPro" id="IPR000782">
    <property type="entry name" value="FAS1_domain"/>
</dbReference>
<dbReference type="PANTHER" id="PTHR10900">
    <property type="entry name" value="PERIOSTIN-RELATED"/>
    <property type="match status" value="1"/>
</dbReference>
<accession>A0ABR3A5Y8</accession>
<name>A0ABR3A5Y8_9AGAR</name>
<feature type="compositionally biased region" description="Low complexity" evidence="1">
    <location>
        <begin position="345"/>
        <end position="366"/>
    </location>
</feature>
<feature type="chain" id="PRO_5046578813" description="FAS1 domain-containing protein" evidence="2">
    <location>
        <begin position="18"/>
        <end position="410"/>
    </location>
</feature>
<feature type="compositionally biased region" description="Gly residues" evidence="1">
    <location>
        <begin position="367"/>
        <end position="386"/>
    </location>
</feature>
<dbReference type="Pfam" id="PF02469">
    <property type="entry name" value="Fasciclin"/>
    <property type="match status" value="2"/>
</dbReference>
<evidence type="ECO:0000313" key="5">
    <source>
        <dbReference type="Proteomes" id="UP001437256"/>
    </source>
</evidence>
<feature type="signal peptide" evidence="2">
    <location>
        <begin position="1"/>
        <end position="17"/>
    </location>
</feature>
<dbReference type="EMBL" id="JBBXMP010000013">
    <property type="protein sequence ID" value="KAL0069296.1"/>
    <property type="molecule type" value="Genomic_DNA"/>
</dbReference>
<proteinExistence type="predicted"/>
<dbReference type="PROSITE" id="PS50213">
    <property type="entry name" value="FAS1"/>
    <property type="match status" value="2"/>
</dbReference>
<reference evidence="4 5" key="1">
    <citation type="submission" date="2024-05" db="EMBL/GenBank/DDBJ databases">
        <title>A draft genome resource for the thread blight pathogen Marasmius tenuissimus strain MS-2.</title>
        <authorList>
            <person name="Yulfo-Soto G.E."/>
            <person name="Baruah I.K."/>
            <person name="Amoako-Attah I."/>
            <person name="Bukari Y."/>
            <person name="Meinhardt L.W."/>
            <person name="Bailey B.A."/>
            <person name="Cohen S.P."/>
        </authorList>
    </citation>
    <scope>NUCLEOTIDE SEQUENCE [LARGE SCALE GENOMIC DNA]</scope>
    <source>
        <strain evidence="4 5">MS-2</strain>
    </source>
</reference>
<protein>
    <recommendedName>
        <fullName evidence="3">FAS1 domain-containing protein</fullName>
    </recommendedName>
</protein>
<feature type="domain" description="FAS1" evidence="3">
    <location>
        <begin position="19"/>
        <end position="175"/>
    </location>
</feature>
<dbReference type="Gene3D" id="2.30.180.10">
    <property type="entry name" value="FAS1 domain"/>
    <property type="match status" value="2"/>
</dbReference>
<dbReference type="Proteomes" id="UP001437256">
    <property type="component" value="Unassembled WGS sequence"/>
</dbReference>
<evidence type="ECO:0000256" key="2">
    <source>
        <dbReference type="SAM" id="SignalP"/>
    </source>
</evidence>
<comment type="caution">
    <text evidence="4">The sequence shown here is derived from an EMBL/GenBank/DDBJ whole genome shotgun (WGS) entry which is preliminary data.</text>
</comment>
<dbReference type="PANTHER" id="PTHR10900:SF77">
    <property type="entry name" value="FI19380P1"/>
    <property type="match status" value="1"/>
</dbReference>
<keyword evidence="5" id="KW-1185">Reference proteome</keyword>
<dbReference type="InterPro" id="IPR036378">
    <property type="entry name" value="FAS1_dom_sf"/>
</dbReference>
<feature type="domain" description="FAS1" evidence="3">
    <location>
        <begin position="188"/>
        <end position="328"/>
    </location>
</feature>
<evidence type="ECO:0000313" key="4">
    <source>
        <dbReference type="EMBL" id="KAL0069296.1"/>
    </source>
</evidence>
<feature type="region of interest" description="Disordered" evidence="1">
    <location>
        <begin position="338"/>
        <end position="387"/>
    </location>
</feature>
<gene>
    <name evidence="4" type="ORF">AAF712_003661</name>
</gene>